<evidence type="ECO:0000256" key="6">
    <source>
        <dbReference type="ARBA" id="ARBA00023136"/>
    </source>
</evidence>
<evidence type="ECO:0000256" key="4">
    <source>
        <dbReference type="ARBA" id="ARBA00022737"/>
    </source>
</evidence>
<reference evidence="7 8" key="1">
    <citation type="submission" date="2020-01" db="EMBL/GenBank/DDBJ databases">
        <title>Genome sequence of Arachis hypogaea, cultivar Shitouqi.</title>
        <authorList>
            <person name="Zhuang W."/>
            <person name="Chen H."/>
            <person name="Varshney R."/>
            <person name="Wang D."/>
            <person name="Ming R."/>
        </authorList>
    </citation>
    <scope>NUCLEOTIDE SEQUENCE [LARGE SCALE GENOMIC DNA]</scope>
    <source>
        <tissue evidence="7">Young leaf</tissue>
    </source>
</reference>
<evidence type="ECO:0000256" key="3">
    <source>
        <dbReference type="ARBA" id="ARBA00022692"/>
    </source>
</evidence>
<evidence type="ECO:0000256" key="5">
    <source>
        <dbReference type="ARBA" id="ARBA00022989"/>
    </source>
</evidence>
<keyword evidence="2" id="KW-0433">Leucine-rich repeat</keyword>
<dbReference type="GO" id="GO:0016301">
    <property type="term" value="F:kinase activity"/>
    <property type="evidence" value="ECO:0007669"/>
    <property type="project" value="UniProtKB-KW"/>
</dbReference>
<comment type="subcellular location">
    <subcellularLocation>
        <location evidence="1">Membrane</location>
    </subcellularLocation>
</comment>
<evidence type="ECO:0000256" key="1">
    <source>
        <dbReference type="ARBA" id="ARBA00004370"/>
    </source>
</evidence>
<keyword evidence="7" id="KW-0418">Kinase</keyword>
<dbReference type="EMBL" id="CP031001">
    <property type="protein sequence ID" value="QHN76648.1"/>
    <property type="molecule type" value="Genomic_DNA"/>
</dbReference>
<keyword evidence="7" id="KW-0675">Receptor</keyword>
<accession>A0A6B9V8B9</accession>
<name>A0A6B9V8B9_ARAHY</name>
<keyword evidence="3" id="KW-0812">Transmembrane</keyword>
<dbReference type="PANTHER" id="PTHR27008:SF596">
    <property type="entry name" value="OS02G0215500 PROTEIN"/>
    <property type="match status" value="1"/>
</dbReference>
<dbReference type="GO" id="GO:0016020">
    <property type="term" value="C:membrane"/>
    <property type="evidence" value="ECO:0007669"/>
    <property type="project" value="UniProtKB-SubCell"/>
</dbReference>
<organism evidence="7 8">
    <name type="scientific">Arachis hypogaea</name>
    <name type="common">Peanut</name>
    <dbReference type="NCBI Taxonomy" id="3818"/>
    <lineage>
        <taxon>Eukaryota</taxon>
        <taxon>Viridiplantae</taxon>
        <taxon>Streptophyta</taxon>
        <taxon>Embryophyta</taxon>
        <taxon>Tracheophyta</taxon>
        <taxon>Spermatophyta</taxon>
        <taxon>Magnoliopsida</taxon>
        <taxon>eudicotyledons</taxon>
        <taxon>Gunneridae</taxon>
        <taxon>Pentapetalae</taxon>
        <taxon>rosids</taxon>
        <taxon>fabids</taxon>
        <taxon>Fabales</taxon>
        <taxon>Fabaceae</taxon>
        <taxon>Papilionoideae</taxon>
        <taxon>50 kb inversion clade</taxon>
        <taxon>dalbergioids sensu lato</taxon>
        <taxon>Dalbergieae</taxon>
        <taxon>Pterocarpus clade</taxon>
        <taxon>Arachis</taxon>
    </lineage>
</organism>
<dbReference type="InterPro" id="IPR011009">
    <property type="entry name" value="Kinase-like_dom_sf"/>
</dbReference>
<dbReference type="AlphaFoldDB" id="A0A6B9V8B9"/>
<proteinExistence type="predicted"/>
<keyword evidence="5" id="KW-1133">Transmembrane helix</keyword>
<evidence type="ECO:0000313" key="7">
    <source>
        <dbReference type="EMBL" id="QHN76648.1"/>
    </source>
</evidence>
<sequence length="70" mass="7944">MAECKALEKIKHENLLNLLISCSSVDYKGKDFKTIVFEFMFNGSLEILLHNTMKDNESTNMSLNLSLCKG</sequence>
<protein>
    <submittedName>
        <fullName evidence="7">Putative LRR receptor-like serine/threonine-protein kinase</fullName>
    </submittedName>
</protein>
<gene>
    <name evidence="7" type="ORF">DS421_19g645730</name>
</gene>
<dbReference type="PANTHER" id="PTHR27008">
    <property type="entry name" value="OS04G0122200 PROTEIN"/>
    <property type="match status" value="1"/>
</dbReference>
<keyword evidence="7" id="KW-0808">Transferase</keyword>
<evidence type="ECO:0000313" key="8">
    <source>
        <dbReference type="Proteomes" id="UP000464620"/>
    </source>
</evidence>
<dbReference type="Proteomes" id="UP000464620">
    <property type="component" value="Chromosome B09"/>
</dbReference>
<keyword evidence="4" id="KW-0677">Repeat</keyword>
<dbReference type="InterPro" id="IPR051809">
    <property type="entry name" value="Plant_receptor-like_S/T_kinase"/>
</dbReference>
<dbReference type="SUPFAM" id="SSF56112">
    <property type="entry name" value="Protein kinase-like (PK-like)"/>
    <property type="match status" value="1"/>
</dbReference>
<keyword evidence="6" id="KW-0472">Membrane</keyword>
<dbReference type="Gene3D" id="1.10.510.10">
    <property type="entry name" value="Transferase(Phosphotransferase) domain 1"/>
    <property type="match status" value="1"/>
</dbReference>
<evidence type="ECO:0000256" key="2">
    <source>
        <dbReference type="ARBA" id="ARBA00022614"/>
    </source>
</evidence>